<dbReference type="PANTHER" id="PTHR11439:SF470">
    <property type="entry name" value="CYSTEINE-RICH RLK (RECEPTOR-LIKE PROTEIN KINASE) 8"/>
    <property type="match status" value="1"/>
</dbReference>
<protein>
    <submittedName>
        <fullName evidence="1">Uncharacterized protein</fullName>
    </submittedName>
</protein>
<dbReference type="CDD" id="cd09272">
    <property type="entry name" value="RNase_HI_RT_Ty1"/>
    <property type="match status" value="1"/>
</dbReference>
<reference evidence="1 2" key="1">
    <citation type="submission" date="2024-04" db="EMBL/GenBank/DDBJ databases">
        <authorList>
            <person name="Fracassetti M."/>
        </authorList>
    </citation>
    <scope>NUCLEOTIDE SEQUENCE [LARGE SCALE GENOMIC DNA]</scope>
</reference>
<dbReference type="PANTHER" id="PTHR11439">
    <property type="entry name" value="GAG-POL-RELATED RETROTRANSPOSON"/>
    <property type="match status" value="1"/>
</dbReference>
<evidence type="ECO:0000313" key="1">
    <source>
        <dbReference type="EMBL" id="CAL1371427.1"/>
    </source>
</evidence>
<gene>
    <name evidence="1" type="ORF">LTRI10_LOCUS13492</name>
</gene>
<sequence>MKVRLSSKEGTTIEDPKSYRRLIGRLHYLTITRTDIGFTVQQLSQFQGNPLDSHLQAALRLLRYLKKSPGQGIMFRKDTDYSVTGYSDSDWASCPDTRRSITGFCTYFGNSLLTWKSKKQTTVSRSSSEAEYRALAHLVCEIQWMKGLLSELDVKVTVPITIYCDNRSTIHIAENPVFHERTKHIEIDMHVTRERIKTGLIRLCHLHTSDQLADIFTKGVSKFRMLELLGKMGVVDVYSPSCGGLLNDPQGSDSKRTAAAAVIHSSPSQPRIQDSQQRRGGLKCNALQVWN</sequence>
<proteinExistence type="predicted"/>
<dbReference type="SUPFAM" id="SSF56672">
    <property type="entry name" value="DNA/RNA polymerases"/>
    <property type="match status" value="1"/>
</dbReference>
<keyword evidence="2" id="KW-1185">Reference proteome</keyword>
<dbReference type="AlphaFoldDB" id="A0AAV2DF45"/>
<accession>A0AAV2DF45</accession>
<name>A0AAV2DF45_9ROSI</name>
<dbReference type="InterPro" id="IPR043502">
    <property type="entry name" value="DNA/RNA_pol_sf"/>
</dbReference>
<evidence type="ECO:0000313" key="2">
    <source>
        <dbReference type="Proteomes" id="UP001497516"/>
    </source>
</evidence>
<organism evidence="1 2">
    <name type="scientific">Linum trigynum</name>
    <dbReference type="NCBI Taxonomy" id="586398"/>
    <lineage>
        <taxon>Eukaryota</taxon>
        <taxon>Viridiplantae</taxon>
        <taxon>Streptophyta</taxon>
        <taxon>Embryophyta</taxon>
        <taxon>Tracheophyta</taxon>
        <taxon>Spermatophyta</taxon>
        <taxon>Magnoliopsida</taxon>
        <taxon>eudicotyledons</taxon>
        <taxon>Gunneridae</taxon>
        <taxon>Pentapetalae</taxon>
        <taxon>rosids</taxon>
        <taxon>fabids</taxon>
        <taxon>Malpighiales</taxon>
        <taxon>Linaceae</taxon>
        <taxon>Linum</taxon>
    </lineage>
</organism>
<dbReference type="Proteomes" id="UP001497516">
    <property type="component" value="Chromosome 2"/>
</dbReference>
<dbReference type="EMBL" id="OZ034815">
    <property type="protein sequence ID" value="CAL1371427.1"/>
    <property type="molecule type" value="Genomic_DNA"/>
</dbReference>